<accession>A0A9P7FXH2</accession>
<dbReference type="EMBL" id="JABCKV010002286">
    <property type="protein sequence ID" value="KAG5639050.1"/>
    <property type="molecule type" value="Genomic_DNA"/>
</dbReference>
<evidence type="ECO:0000256" key="2">
    <source>
        <dbReference type="ARBA" id="ARBA00010291"/>
    </source>
</evidence>
<comment type="similarity">
    <text evidence="2">Belongs to the CENP-C/MIF2 family.</text>
</comment>
<dbReference type="GO" id="GO:0051382">
    <property type="term" value="P:kinetochore assembly"/>
    <property type="evidence" value="ECO:0007669"/>
    <property type="project" value="InterPro"/>
</dbReference>
<protein>
    <recommendedName>
        <fullName evidence="6">Mif2/CENP-C cupin domain-containing protein</fullName>
    </recommendedName>
</protein>
<sequence>MFYVIEGAVNLKVHETSLVLATGAMFLVPRGNVYFIENISERDAKLFFAQARQHADPRQGAGSHIAPPRRSSVAQSRPASAAPGSARDKATPAPRREASKS</sequence>
<dbReference type="GO" id="GO:0019237">
    <property type="term" value="F:centromeric DNA binding"/>
    <property type="evidence" value="ECO:0007669"/>
    <property type="project" value="InterPro"/>
</dbReference>
<feature type="compositionally biased region" description="Low complexity" evidence="5">
    <location>
        <begin position="74"/>
        <end position="85"/>
    </location>
</feature>
<evidence type="ECO:0000256" key="1">
    <source>
        <dbReference type="ARBA" id="ARBA00004123"/>
    </source>
</evidence>
<dbReference type="GO" id="GO:0000776">
    <property type="term" value="C:kinetochore"/>
    <property type="evidence" value="ECO:0007669"/>
    <property type="project" value="InterPro"/>
</dbReference>
<dbReference type="GO" id="GO:0005634">
    <property type="term" value="C:nucleus"/>
    <property type="evidence" value="ECO:0007669"/>
    <property type="project" value="UniProtKB-SubCell"/>
</dbReference>
<reference evidence="7" key="2">
    <citation type="submission" date="2021-10" db="EMBL/GenBank/DDBJ databases">
        <title>Phylogenomics reveals ancestral predisposition of the termite-cultivated fungus Termitomyces towards a domesticated lifestyle.</title>
        <authorList>
            <person name="Auxier B."/>
            <person name="Grum-Grzhimaylo A."/>
            <person name="Cardenas M.E."/>
            <person name="Lodge J.D."/>
            <person name="Laessoe T."/>
            <person name="Pedersen O."/>
            <person name="Smith M.E."/>
            <person name="Kuyper T.W."/>
            <person name="Franco-Molano E.A."/>
            <person name="Baroni T.J."/>
            <person name="Aanen D.K."/>
        </authorList>
    </citation>
    <scope>NUCLEOTIDE SEQUENCE</scope>
    <source>
        <strain evidence="7">AP01</strain>
        <tissue evidence="7">Mycelium</tissue>
    </source>
</reference>
<evidence type="ECO:0000259" key="6">
    <source>
        <dbReference type="Pfam" id="PF11699"/>
    </source>
</evidence>
<dbReference type="Gene3D" id="2.60.120.10">
    <property type="entry name" value="Jelly Rolls"/>
    <property type="match status" value="1"/>
</dbReference>
<dbReference type="InterPro" id="IPR014710">
    <property type="entry name" value="RmlC-like_jellyroll"/>
</dbReference>
<evidence type="ECO:0000256" key="4">
    <source>
        <dbReference type="ARBA" id="ARBA00023242"/>
    </source>
</evidence>
<dbReference type="PANTHER" id="PTHR16684">
    <property type="entry name" value="CENTROMERE PROTEIN C"/>
    <property type="match status" value="1"/>
</dbReference>
<dbReference type="OrthoDB" id="1939643at2759"/>
<evidence type="ECO:0000313" key="7">
    <source>
        <dbReference type="EMBL" id="KAG5639050.1"/>
    </source>
</evidence>
<dbReference type="Pfam" id="PF11699">
    <property type="entry name" value="CENP-C_C"/>
    <property type="match status" value="1"/>
</dbReference>
<dbReference type="AlphaFoldDB" id="A0A9P7FXH2"/>
<reference evidence="7" key="1">
    <citation type="submission" date="2020-07" db="EMBL/GenBank/DDBJ databases">
        <authorList>
            <person name="Nieuwenhuis M."/>
            <person name="Van De Peppel L.J.J."/>
        </authorList>
    </citation>
    <scope>NUCLEOTIDE SEQUENCE</scope>
    <source>
        <strain evidence="7">AP01</strain>
        <tissue evidence="7">Mycelium</tissue>
    </source>
</reference>
<keyword evidence="4" id="KW-0539">Nucleus</keyword>
<dbReference type="InterPro" id="IPR028386">
    <property type="entry name" value="CENP-C/Mif2/cnp3"/>
</dbReference>
<dbReference type="GO" id="GO:0051315">
    <property type="term" value="P:attachment of mitotic spindle microtubules to kinetochore"/>
    <property type="evidence" value="ECO:0007669"/>
    <property type="project" value="TreeGrafter"/>
</dbReference>
<proteinExistence type="inferred from homology"/>
<dbReference type="InterPro" id="IPR025974">
    <property type="entry name" value="Mif2/CENP-C_cupin"/>
</dbReference>
<feature type="region of interest" description="Disordered" evidence="5">
    <location>
        <begin position="50"/>
        <end position="101"/>
    </location>
</feature>
<dbReference type="PANTHER" id="PTHR16684:SF11">
    <property type="entry name" value="CENTROMERE PROTEIN C"/>
    <property type="match status" value="1"/>
</dbReference>
<dbReference type="InterPro" id="IPR011051">
    <property type="entry name" value="RmlC_Cupin_sf"/>
</dbReference>
<feature type="domain" description="Mif2/CENP-C cupin" evidence="6">
    <location>
        <begin position="1"/>
        <end position="50"/>
    </location>
</feature>
<feature type="compositionally biased region" description="Basic and acidic residues" evidence="5">
    <location>
        <begin position="86"/>
        <end position="101"/>
    </location>
</feature>
<dbReference type="SUPFAM" id="SSF51182">
    <property type="entry name" value="RmlC-like cupins"/>
    <property type="match status" value="1"/>
</dbReference>
<keyword evidence="3" id="KW-0238">DNA-binding</keyword>
<evidence type="ECO:0000313" key="8">
    <source>
        <dbReference type="Proteomes" id="UP000775547"/>
    </source>
</evidence>
<comment type="caution">
    <text evidence="7">The sequence shown here is derived from an EMBL/GenBank/DDBJ whole genome shotgun (WGS) entry which is preliminary data.</text>
</comment>
<evidence type="ECO:0000256" key="3">
    <source>
        <dbReference type="ARBA" id="ARBA00023125"/>
    </source>
</evidence>
<gene>
    <name evidence="7" type="ORF">DXG03_003849</name>
</gene>
<dbReference type="GO" id="GO:0051455">
    <property type="term" value="P:spindle attachment to meiosis I kinetochore"/>
    <property type="evidence" value="ECO:0007669"/>
    <property type="project" value="TreeGrafter"/>
</dbReference>
<organism evidence="7 8">
    <name type="scientific">Asterophora parasitica</name>
    <dbReference type="NCBI Taxonomy" id="117018"/>
    <lineage>
        <taxon>Eukaryota</taxon>
        <taxon>Fungi</taxon>
        <taxon>Dikarya</taxon>
        <taxon>Basidiomycota</taxon>
        <taxon>Agaricomycotina</taxon>
        <taxon>Agaricomycetes</taxon>
        <taxon>Agaricomycetidae</taxon>
        <taxon>Agaricales</taxon>
        <taxon>Tricholomatineae</taxon>
        <taxon>Lyophyllaceae</taxon>
        <taxon>Asterophora</taxon>
    </lineage>
</organism>
<evidence type="ECO:0000256" key="5">
    <source>
        <dbReference type="SAM" id="MobiDB-lite"/>
    </source>
</evidence>
<keyword evidence="8" id="KW-1185">Reference proteome</keyword>
<name>A0A9P7FXH2_9AGAR</name>
<comment type="subcellular location">
    <subcellularLocation>
        <location evidence="1">Nucleus</location>
    </subcellularLocation>
</comment>
<dbReference type="Proteomes" id="UP000775547">
    <property type="component" value="Unassembled WGS sequence"/>
</dbReference>